<name>A0A8J3AT02_9BURK</name>
<dbReference type="Proteomes" id="UP000642180">
    <property type="component" value="Unassembled WGS sequence"/>
</dbReference>
<dbReference type="EMBL" id="BMDI01000003">
    <property type="protein sequence ID" value="GGI21371.1"/>
    <property type="molecule type" value="Genomic_DNA"/>
</dbReference>
<organism evidence="1 2">
    <name type="scientific">Oxalicibacterium faecigallinarum</name>
    <dbReference type="NCBI Taxonomy" id="573741"/>
    <lineage>
        <taxon>Bacteria</taxon>
        <taxon>Pseudomonadati</taxon>
        <taxon>Pseudomonadota</taxon>
        <taxon>Betaproteobacteria</taxon>
        <taxon>Burkholderiales</taxon>
        <taxon>Oxalobacteraceae</taxon>
        <taxon>Oxalicibacterium</taxon>
    </lineage>
</organism>
<proteinExistence type="predicted"/>
<evidence type="ECO:0000313" key="1">
    <source>
        <dbReference type="EMBL" id="GGI21371.1"/>
    </source>
</evidence>
<evidence type="ECO:0000313" key="2">
    <source>
        <dbReference type="Proteomes" id="UP000642180"/>
    </source>
</evidence>
<reference evidence="2" key="1">
    <citation type="journal article" date="2019" name="Int. J. Syst. Evol. Microbiol.">
        <title>The Global Catalogue of Microorganisms (GCM) 10K type strain sequencing project: providing services to taxonomists for standard genome sequencing and annotation.</title>
        <authorList>
            <consortium name="The Broad Institute Genomics Platform"/>
            <consortium name="The Broad Institute Genome Sequencing Center for Infectious Disease"/>
            <person name="Wu L."/>
            <person name="Ma J."/>
        </authorList>
    </citation>
    <scope>NUCLEOTIDE SEQUENCE [LARGE SCALE GENOMIC DNA]</scope>
    <source>
        <strain evidence="2">CCM 2767</strain>
    </source>
</reference>
<comment type="caution">
    <text evidence="1">The sequence shown here is derived from an EMBL/GenBank/DDBJ whole genome shotgun (WGS) entry which is preliminary data.</text>
</comment>
<protein>
    <submittedName>
        <fullName evidence="1">Uncharacterized protein</fullName>
    </submittedName>
</protein>
<accession>A0A8J3AT02</accession>
<keyword evidence="2" id="KW-1185">Reference proteome</keyword>
<gene>
    <name evidence="1" type="ORF">GCM10008066_28730</name>
</gene>
<sequence length="130" mass="14522">MIDTVIDRLSAKETDTPQNRLPYSLVVQDIHPILAELARWEADADDKFGILAQIQDPVWDDMAEDNLSCHVRVPESKHSKTQLPDPQEVDIPFALGLNGPMLADTLFMAAQHPPRPAPVFRAYRPPSLTA</sequence>
<dbReference type="AlphaFoldDB" id="A0A8J3AT02"/>